<organism evidence="1 2">
    <name type="scientific">Solanum commersonii</name>
    <name type="common">Commerson's wild potato</name>
    <name type="synonym">Commerson's nightshade</name>
    <dbReference type="NCBI Taxonomy" id="4109"/>
    <lineage>
        <taxon>Eukaryota</taxon>
        <taxon>Viridiplantae</taxon>
        <taxon>Streptophyta</taxon>
        <taxon>Embryophyta</taxon>
        <taxon>Tracheophyta</taxon>
        <taxon>Spermatophyta</taxon>
        <taxon>Magnoliopsida</taxon>
        <taxon>eudicotyledons</taxon>
        <taxon>Gunneridae</taxon>
        <taxon>Pentapetalae</taxon>
        <taxon>asterids</taxon>
        <taxon>lamiids</taxon>
        <taxon>Solanales</taxon>
        <taxon>Solanaceae</taxon>
        <taxon>Solanoideae</taxon>
        <taxon>Solaneae</taxon>
        <taxon>Solanum</taxon>
    </lineage>
</organism>
<evidence type="ECO:0000313" key="2">
    <source>
        <dbReference type="Proteomes" id="UP000824120"/>
    </source>
</evidence>
<dbReference type="AlphaFoldDB" id="A0A9J6ASF5"/>
<accession>A0A9J6ASF5</accession>
<dbReference type="OrthoDB" id="342454at2759"/>
<dbReference type="EMBL" id="JACXVP010000002">
    <property type="protein sequence ID" value="KAG5627512.1"/>
    <property type="molecule type" value="Genomic_DNA"/>
</dbReference>
<sequence>MEYLSTRRHGLGIYLTHGTCGLLLEFPLRRVSSSKPLASESKGFVFWVELVAPGLPSAGYLFDVVYGKYTGGRLSAAMC</sequence>
<evidence type="ECO:0000313" key="1">
    <source>
        <dbReference type="EMBL" id="KAG5627512.1"/>
    </source>
</evidence>
<dbReference type="Proteomes" id="UP000824120">
    <property type="component" value="Chromosome 2"/>
</dbReference>
<proteinExistence type="predicted"/>
<name>A0A9J6ASF5_SOLCO</name>
<reference evidence="1 2" key="1">
    <citation type="submission" date="2020-09" db="EMBL/GenBank/DDBJ databases">
        <title>De no assembly of potato wild relative species, Solanum commersonii.</title>
        <authorList>
            <person name="Cho K."/>
        </authorList>
    </citation>
    <scope>NUCLEOTIDE SEQUENCE [LARGE SCALE GENOMIC DNA]</scope>
    <source>
        <strain evidence="1">LZ3.2</strain>
        <tissue evidence="1">Leaf</tissue>
    </source>
</reference>
<protein>
    <submittedName>
        <fullName evidence="1">Uncharacterized protein</fullName>
    </submittedName>
</protein>
<gene>
    <name evidence="1" type="ORF">H5410_012730</name>
</gene>
<comment type="caution">
    <text evidence="1">The sequence shown here is derived from an EMBL/GenBank/DDBJ whole genome shotgun (WGS) entry which is preliminary data.</text>
</comment>
<keyword evidence="2" id="KW-1185">Reference proteome</keyword>